<evidence type="ECO:0000256" key="8">
    <source>
        <dbReference type="PROSITE-ProRule" id="PRU00176"/>
    </source>
</evidence>
<keyword evidence="7" id="KW-0539">Nucleus</keyword>
<keyword evidence="13" id="KW-1185">Reference proteome</keyword>
<evidence type="ECO:0000256" key="1">
    <source>
        <dbReference type="ARBA" id="ARBA00004123"/>
    </source>
</evidence>
<dbReference type="Pfam" id="PF00076">
    <property type="entry name" value="RRM_1"/>
    <property type="match status" value="2"/>
</dbReference>
<dbReference type="GO" id="GO:0008380">
    <property type="term" value="P:RNA splicing"/>
    <property type="evidence" value="ECO:0007669"/>
    <property type="project" value="UniProtKB-KW"/>
</dbReference>
<keyword evidence="6" id="KW-0508">mRNA splicing</keyword>
<feature type="region of interest" description="Disordered" evidence="9">
    <location>
        <begin position="504"/>
        <end position="523"/>
    </location>
</feature>
<evidence type="ECO:0000256" key="3">
    <source>
        <dbReference type="ARBA" id="ARBA00022737"/>
    </source>
</evidence>
<evidence type="ECO:0000256" key="2">
    <source>
        <dbReference type="ARBA" id="ARBA00022664"/>
    </source>
</evidence>
<evidence type="ECO:0000259" key="10">
    <source>
        <dbReference type="PROSITE" id="PS50102"/>
    </source>
</evidence>
<evidence type="ECO:0000313" key="11">
    <source>
        <dbReference type="EMBL" id="KFD54440.1"/>
    </source>
</evidence>
<keyword evidence="8" id="KW-0694">RNA-binding</keyword>
<evidence type="ECO:0000256" key="6">
    <source>
        <dbReference type="ARBA" id="ARBA00023187"/>
    </source>
</evidence>
<dbReference type="SUPFAM" id="SSF54928">
    <property type="entry name" value="RNA-binding domain, RBD"/>
    <property type="match status" value="2"/>
</dbReference>
<keyword evidence="2" id="KW-0507">mRNA processing</keyword>
<evidence type="ECO:0000256" key="9">
    <source>
        <dbReference type="SAM" id="MobiDB-lite"/>
    </source>
</evidence>
<name>A0A085NV08_9BILA</name>
<dbReference type="AlphaFoldDB" id="A0A085NV08"/>
<dbReference type="EMBL" id="KL363207">
    <property type="protein sequence ID" value="KFD54440.1"/>
    <property type="molecule type" value="Genomic_DNA"/>
</dbReference>
<feature type="region of interest" description="Disordered" evidence="9">
    <location>
        <begin position="341"/>
        <end position="379"/>
    </location>
</feature>
<evidence type="ECO:0000256" key="4">
    <source>
        <dbReference type="ARBA" id="ARBA00023015"/>
    </source>
</evidence>
<reference evidence="12 13" key="1">
    <citation type="journal article" date="2014" name="Nat. Genet.">
        <title>Genome and transcriptome of the porcine whipworm Trichuris suis.</title>
        <authorList>
            <person name="Jex A.R."/>
            <person name="Nejsum P."/>
            <person name="Schwarz E.M."/>
            <person name="Hu L."/>
            <person name="Young N.D."/>
            <person name="Hall R.S."/>
            <person name="Korhonen P.K."/>
            <person name="Liao S."/>
            <person name="Thamsborg S."/>
            <person name="Xia J."/>
            <person name="Xu P."/>
            <person name="Wang S."/>
            <person name="Scheerlinck J.P."/>
            <person name="Hofmann A."/>
            <person name="Sternberg P.W."/>
            <person name="Wang J."/>
            <person name="Gasser R.B."/>
        </authorList>
    </citation>
    <scope>NUCLEOTIDE SEQUENCE [LARGE SCALE GENOMIC DNA]</scope>
    <source>
        <strain evidence="12">DCEP-RM93F</strain>
        <strain evidence="11">DCEP-RM93M</strain>
    </source>
</reference>
<comment type="subcellular location">
    <subcellularLocation>
        <location evidence="1">Nucleus</location>
    </subcellularLocation>
</comment>
<dbReference type="Pfam" id="PF18694">
    <property type="entry name" value="TDP-43_N"/>
    <property type="match status" value="1"/>
</dbReference>
<keyword evidence="4" id="KW-0805">Transcription regulation</keyword>
<feature type="domain" description="RRM" evidence="10">
    <location>
        <begin position="152"/>
        <end position="230"/>
    </location>
</feature>
<evidence type="ECO:0000313" key="12">
    <source>
        <dbReference type="EMBL" id="KFD73304.1"/>
    </source>
</evidence>
<dbReference type="InterPro" id="IPR000504">
    <property type="entry name" value="RRM_dom"/>
</dbReference>
<proteinExistence type="predicted"/>
<evidence type="ECO:0000256" key="5">
    <source>
        <dbReference type="ARBA" id="ARBA00023163"/>
    </source>
</evidence>
<sequence length="523" mass="57270">LHAVSCVVSFLLRSVNARPKPFPASLRIDQWIVWIRRSAVMETFDRYLRVCEEEGDDEILEVPLESDGTVLLTTLAGMLPGACGLKFRNPDTGAFRGLRIENGHIYCQDAAKGEDTIFYAVFPKENTKRKMDDFLEASGVSKLKKVERRKCTDLIVLGIPYQLGEDELRDYFEQYGDVVMAQVKRDIRTGKSKGYGFIRFQSYEAQMTVIAKKHLIEGRWCEVKIPYSKLDPFDPSLQKVFIGRLTETITEQDLIEFFSTRGEVLDVFIPKPFRGFGFITFSSMEVAQSMCGQDFVINGNSIRCCHAIPKENALKNGALAEQMKQEAKCRNPLLTHYSSHVSAGVRGPDSWKSGASKGDLNSPMSQSPVNSASSSNSMSATNQATVGMGALNLGSLITPAVWAAAHVALYQAFKNTNTQPSLSQIPTTDFGSLLGSLQSAANQISQCSLTPSSPVVSKMMTQNSTTGGGGGGGTWWTGGPNVVTTVSSAASSACPDIRANVEPSAVNSRMRNLPWTSDDDWRT</sequence>
<feature type="domain" description="RRM" evidence="10">
    <location>
        <begin position="238"/>
        <end position="309"/>
    </location>
</feature>
<dbReference type="CDD" id="cd19609">
    <property type="entry name" value="NTD_TDP-43"/>
    <property type="match status" value="1"/>
</dbReference>
<protein>
    <recommendedName>
        <fullName evidence="10">RRM domain-containing protein</fullName>
    </recommendedName>
</protein>
<dbReference type="GO" id="GO:0010468">
    <property type="term" value="P:regulation of gene expression"/>
    <property type="evidence" value="ECO:0007669"/>
    <property type="project" value="TreeGrafter"/>
</dbReference>
<dbReference type="InterPro" id="IPR035979">
    <property type="entry name" value="RBD_domain_sf"/>
</dbReference>
<dbReference type="PANTHER" id="PTHR48033:SF9">
    <property type="entry name" value="TAR DNA-BINDING PROTEIN 43"/>
    <property type="match status" value="1"/>
</dbReference>
<dbReference type="EMBL" id="KL367474">
    <property type="protein sequence ID" value="KFD73304.1"/>
    <property type="molecule type" value="Genomic_DNA"/>
</dbReference>
<dbReference type="GO" id="GO:0000785">
    <property type="term" value="C:chromatin"/>
    <property type="evidence" value="ECO:0007669"/>
    <property type="project" value="TreeGrafter"/>
</dbReference>
<gene>
    <name evidence="11" type="ORF">M513_04587</name>
    <name evidence="12" type="ORF">M514_04587</name>
</gene>
<accession>A0A085NV08</accession>
<dbReference type="GO" id="GO:0006397">
    <property type="term" value="P:mRNA processing"/>
    <property type="evidence" value="ECO:0007669"/>
    <property type="project" value="UniProtKB-KW"/>
</dbReference>
<feature type="non-terminal residue" evidence="12">
    <location>
        <position position="1"/>
    </location>
</feature>
<feature type="compositionally biased region" description="Low complexity" evidence="9">
    <location>
        <begin position="362"/>
        <end position="379"/>
    </location>
</feature>
<dbReference type="Proteomes" id="UP000030758">
    <property type="component" value="Unassembled WGS sequence"/>
</dbReference>
<dbReference type="GO" id="GO:0003723">
    <property type="term" value="F:RNA binding"/>
    <property type="evidence" value="ECO:0007669"/>
    <property type="project" value="UniProtKB-UniRule"/>
</dbReference>
<dbReference type="InterPro" id="IPR012677">
    <property type="entry name" value="Nucleotide-bd_a/b_plait_sf"/>
</dbReference>
<dbReference type="SMART" id="SM00360">
    <property type="entry name" value="RRM"/>
    <property type="match status" value="2"/>
</dbReference>
<dbReference type="InterPro" id="IPR041105">
    <property type="entry name" value="TDP-43_N"/>
</dbReference>
<evidence type="ECO:0000256" key="7">
    <source>
        <dbReference type="ARBA" id="ARBA00023242"/>
    </source>
</evidence>
<dbReference type="PANTHER" id="PTHR48033">
    <property type="entry name" value="RNA-BINDING (RRM/RBD/RNP MOTIFS) FAMILY PROTEIN"/>
    <property type="match status" value="1"/>
</dbReference>
<evidence type="ECO:0000313" key="13">
    <source>
        <dbReference type="Proteomes" id="UP000030764"/>
    </source>
</evidence>
<dbReference type="GO" id="GO:0005654">
    <property type="term" value="C:nucleoplasm"/>
    <property type="evidence" value="ECO:0007669"/>
    <property type="project" value="TreeGrafter"/>
</dbReference>
<keyword evidence="3" id="KW-0677">Repeat</keyword>
<dbReference type="Proteomes" id="UP000030764">
    <property type="component" value="Unassembled WGS sequence"/>
</dbReference>
<dbReference type="Gene3D" id="3.30.70.330">
    <property type="match status" value="2"/>
</dbReference>
<dbReference type="CDD" id="cd12321">
    <property type="entry name" value="RRM1_TDP43"/>
    <property type="match status" value="1"/>
</dbReference>
<dbReference type="PROSITE" id="PS50102">
    <property type="entry name" value="RRM"/>
    <property type="match status" value="2"/>
</dbReference>
<organism evidence="12">
    <name type="scientific">Trichuris suis</name>
    <name type="common">pig whipworm</name>
    <dbReference type="NCBI Taxonomy" id="68888"/>
    <lineage>
        <taxon>Eukaryota</taxon>
        <taxon>Metazoa</taxon>
        <taxon>Ecdysozoa</taxon>
        <taxon>Nematoda</taxon>
        <taxon>Enoplea</taxon>
        <taxon>Dorylaimia</taxon>
        <taxon>Trichinellida</taxon>
        <taxon>Trichuridae</taxon>
        <taxon>Trichuris</taxon>
    </lineage>
</organism>
<keyword evidence="5" id="KW-0804">Transcription</keyword>